<feature type="compositionally biased region" description="Acidic residues" evidence="1">
    <location>
        <begin position="409"/>
        <end position="419"/>
    </location>
</feature>
<evidence type="ECO:0000313" key="3">
    <source>
        <dbReference type="Proteomes" id="UP001385951"/>
    </source>
</evidence>
<feature type="compositionally biased region" description="Acidic residues" evidence="1">
    <location>
        <begin position="1022"/>
        <end position="1035"/>
    </location>
</feature>
<gene>
    <name evidence="2" type="ORF">QCA50_012431</name>
</gene>
<dbReference type="AlphaFoldDB" id="A0AAW0FZG6"/>
<evidence type="ECO:0000256" key="1">
    <source>
        <dbReference type="SAM" id="MobiDB-lite"/>
    </source>
</evidence>
<feature type="region of interest" description="Disordered" evidence="1">
    <location>
        <begin position="1"/>
        <end position="50"/>
    </location>
</feature>
<name>A0AAW0FZG6_9APHY</name>
<feature type="region of interest" description="Disordered" evidence="1">
    <location>
        <begin position="398"/>
        <end position="438"/>
    </location>
</feature>
<organism evidence="2 3">
    <name type="scientific">Cerrena zonata</name>
    <dbReference type="NCBI Taxonomy" id="2478898"/>
    <lineage>
        <taxon>Eukaryota</taxon>
        <taxon>Fungi</taxon>
        <taxon>Dikarya</taxon>
        <taxon>Basidiomycota</taxon>
        <taxon>Agaricomycotina</taxon>
        <taxon>Agaricomycetes</taxon>
        <taxon>Polyporales</taxon>
        <taxon>Cerrenaceae</taxon>
        <taxon>Cerrena</taxon>
    </lineage>
</organism>
<dbReference type="PANTHER" id="PTHR33096">
    <property type="entry name" value="CXC2 DOMAIN-CONTAINING PROTEIN"/>
    <property type="match status" value="1"/>
</dbReference>
<comment type="caution">
    <text evidence="2">The sequence shown here is derived from an EMBL/GenBank/DDBJ whole genome shotgun (WGS) entry which is preliminary data.</text>
</comment>
<feature type="region of interest" description="Disordered" evidence="1">
    <location>
        <begin position="986"/>
        <end position="1042"/>
    </location>
</feature>
<feature type="compositionally biased region" description="Basic and acidic residues" evidence="1">
    <location>
        <begin position="1"/>
        <end position="10"/>
    </location>
</feature>
<evidence type="ECO:0000313" key="2">
    <source>
        <dbReference type="EMBL" id="KAK7684484.1"/>
    </source>
</evidence>
<sequence length="1054" mass="121127">MPKDSREKLPRGGVSQRVRRTTFVHPSQQHLYSSDPPPASTSRQRNIRNEKITSVLGPQAREEEIRESDAMMRETLQNMDRSTRQLLQDIQTQAGVATMDDTYAIDDYDTSIADPFAEDDAWFDSDDIVPPTETMNIIAAAHDLRRYLLKGHRRVDTRTWKERRTRELQAWNPLIEPLVESYMEWKYAPQPEIPDHDIDQRYPYHINVVEIFTMKEDITIHQRPTSTCVAVDLARHGYLAKTPFKPQVAVGFRTLEIFHRVRLRKASLSVEAFTRVICDYYDIPFRRYLRTVLAETYEVYLRIINVVQKRIHNELTWNTPNWRVMNACKACCYKLQDEPETAYSRLWAHDGNNSLKRMLPLKNRIAADTRVYSDSDYFLPRAFVDRFANKVKSGPRLRHREIRSAGQDSDSEDDPDPEDTSGGHKGDPTDGAQDASTTGVDQCVKNWKAAASDEKKRTWAIFDETGIYASACWHGLILWICDMVRSGELAKYPLSILAKALEVLPPQSASGMDINCGFEITAGRSSLAEDIKSKAHKFVVNAFHGYLHNYQCQVKNHPTVVSGVGIEDFENMERIFSASNALASITRYASPYRRQLIIDTYFRQWDKDKYENLGSFIFNNYKQALSTLHRDVPALESAMEKFRLSDADLDRLEREEAEFLSQLGKEPEHNSLQVEYVELLQALQAALTEKTKAESSYYGQLGDATFIAETAESIQAGYSQLASATNQKEKRRRLARERYDTAQHDVIQIEVQLGVDRRWEPTDPEYRETLKYIRDRKYHRALDKVHQLVVQRLFELQRMNISGLGMSALIFFSSLLKYMLLGYKLQTQMAKSLQTRSKTIRTAIVAYNKAASDLTPPRPSLDWSDVSHYGLIEQYTMLRATNHNVSNREWSQPVYREILKCRRRVARAKEELIRCNIETRRLHTSIYDETIHFKTLLTKLKEDDSAMYGPTKAFVRHRTRIHQSLLKRVRQIISLVGFTGESTRGVRIGTENTSPADIGNNETGDDSDGPGDEGLAALHDEDGLDEDAEDFENDDELHNDIDGLQGFMDTVCDS</sequence>
<dbReference type="PANTHER" id="PTHR33096:SF1">
    <property type="entry name" value="CXC1-LIKE CYSTEINE CLUSTER ASSOCIATED WITH KDZ TRANSPOSASES DOMAIN-CONTAINING PROTEIN"/>
    <property type="match status" value="1"/>
</dbReference>
<protein>
    <submittedName>
        <fullName evidence="2">Uncharacterized protein</fullName>
    </submittedName>
</protein>
<proteinExistence type="predicted"/>
<dbReference type="Proteomes" id="UP001385951">
    <property type="component" value="Unassembled WGS sequence"/>
</dbReference>
<dbReference type="InterPro" id="IPR040521">
    <property type="entry name" value="KDZ"/>
</dbReference>
<keyword evidence="3" id="KW-1185">Reference proteome</keyword>
<dbReference type="EMBL" id="JASBNA010000025">
    <property type="protein sequence ID" value="KAK7684484.1"/>
    <property type="molecule type" value="Genomic_DNA"/>
</dbReference>
<reference evidence="2 3" key="1">
    <citation type="submission" date="2022-09" db="EMBL/GenBank/DDBJ databases">
        <authorList>
            <person name="Palmer J.M."/>
        </authorList>
    </citation>
    <scope>NUCLEOTIDE SEQUENCE [LARGE SCALE GENOMIC DNA]</scope>
    <source>
        <strain evidence="2 3">DSM 7382</strain>
    </source>
</reference>
<dbReference type="Pfam" id="PF18758">
    <property type="entry name" value="KDZ"/>
    <property type="match status" value="1"/>
</dbReference>
<accession>A0AAW0FZG6</accession>